<feature type="transmembrane region" description="Helical" evidence="7">
    <location>
        <begin position="6"/>
        <end position="31"/>
    </location>
</feature>
<feature type="non-terminal residue" evidence="8">
    <location>
        <position position="1"/>
    </location>
</feature>
<proteinExistence type="inferred from homology"/>
<keyword evidence="6 7" id="KW-0472">Membrane</keyword>
<name>V3YZB0_LOTGI</name>
<feature type="transmembrane region" description="Helical" evidence="7">
    <location>
        <begin position="74"/>
        <end position="95"/>
    </location>
</feature>
<dbReference type="GO" id="GO:0044341">
    <property type="term" value="P:sodium-dependent phosphate transport"/>
    <property type="evidence" value="ECO:0007669"/>
    <property type="project" value="InterPro"/>
</dbReference>
<sequence>SYLKGYVIIIMGCVMTIVVQDSVLLTGTIVLLPASRFINPDYLYPFVLGSNVGAALSLLFTAMSDPVTSQVAFQIIYCHLIFSVSSFVLFYVIPYSSRIPLLFAEVLSKKFSKHRWFAFGLITVVFFGLPAVTYGLSLADQHYVISFLSVLVLISLVVSTISFMQAYAPSCLPLCMKTWEFLPEYMRSLEPYE</sequence>
<dbReference type="InterPro" id="IPR003841">
    <property type="entry name" value="Na/Pi_transpt"/>
</dbReference>
<evidence type="ECO:0000256" key="7">
    <source>
        <dbReference type="SAM" id="Phobius"/>
    </source>
</evidence>
<keyword evidence="3" id="KW-1003">Cell membrane</keyword>
<dbReference type="Proteomes" id="UP000030746">
    <property type="component" value="Unassembled WGS sequence"/>
</dbReference>
<comment type="similarity">
    <text evidence="2">Belongs to the SLC34A transporter family.</text>
</comment>
<evidence type="ECO:0000313" key="8">
    <source>
        <dbReference type="EMBL" id="ESO83503.1"/>
    </source>
</evidence>
<dbReference type="AlphaFoldDB" id="V3YZB0"/>
<dbReference type="PANTHER" id="PTHR10010">
    <property type="entry name" value="SOLUTE CARRIER FAMILY 34 SODIUM PHOSPHATE , MEMBER 2-RELATED"/>
    <property type="match status" value="1"/>
</dbReference>
<keyword evidence="4 7" id="KW-0812">Transmembrane</keyword>
<evidence type="ECO:0000256" key="1">
    <source>
        <dbReference type="ARBA" id="ARBA00004424"/>
    </source>
</evidence>
<dbReference type="GO" id="GO:0005436">
    <property type="term" value="F:sodium:phosphate symporter activity"/>
    <property type="evidence" value="ECO:0007669"/>
    <property type="project" value="InterPro"/>
</dbReference>
<dbReference type="STRING" id="225164.V3YZB0"/>
<evidence type="ECO:0000256" key="6">
    <source>
        <dbReference type="ARBA" id="ARBA00023136"/>
    </source>
</evidence>
<reference evidence="8 9" key="1">
    <citation type="journal article" date="2013" name="Nature">
        <title>Insights into bilaterian evolution from three spiralian genomes.</title>
        <authorList>
            <person name="Simakov O."/>
            <person name="Marletaz F."/>
            <person name="Cho S.J."/>
            <person name="Edsinger-Gonzales E."/>
            <person name="Havlak P."/>
            <person name="Hellsten U."/>
            <person name="Kuo D.H."/>
            <person name="Larsson T."/>
            <person name="Lv J."/>
            <person name="Arendt D."/>
            <person name="Savage R."/>
            <person name="Osoegawa K."/>
            <person name="de Jong P."/>
            <person name="Grimwood J."/>
            <person name="Chapman J.A."/>
            <person name="Shapiro H."/>
            <person name="Aerts A."/>
            <person name="Otillar R.P."/>
            <person name="Terry A.Y."/>
            <person name="Boore J.L."/>
            <person name="Grigoriev I.V."/>
            <person name="Lindberg D.R."/>
            <person name="Seaver E.C."/>
            <person name="Weisblat D.A."/>
            <person name="Putnam N.H."/>
            <person name="Rokhsar D.S."/>
        </authorList>
    </citation>
    <scope>NUCLEOTIDE SEQUENCE [LARGE SCALE GENOMIC DNA]</scope>
</reference>
<feature type="transmembrane region" description="Helical" evidence="7">
    <location>
        <begin position="143"/>
        <end position="167"/>
    </location>
</feature>
<dbReference type="GeneID" id="20251356"/>
<comment type="subcellular location">
    <subcellularLocation>
        <location evidence="1">Apical cell membrane</location>
        <topology evidence="1">Multi-pass membrane protein</topology>
    </subcellularLocation>
</comment>
<keyword evidence="9" id="KW-1185">Reference proteome</keyword>
<evidence type="ECO:0000256" key="2">
    <source>
        <dbReference type="ARBA" id="ARBA00005808"/>
    </source>
</evidence>
<evidence type="ECO:0000256" key="3">
    <source>
        <dbReference type="ARBA" id="ARBA00022475"/>
    </source>
</evidence>
<gene>
    <name evidence="8" type="ORF">LOTGIDRAFT_56585</name>
</gene>
<accession>V3YZB0</accession>
<protein>
    <submittedName>
        <fullName evidence="8">Uncharacterized protein</fullName>
    </submittedName>
</protein>
<dbReference type="OMA" id="FARTCCA"/>
<dbReference type="KEGG" id="lgi:LOTGIDRAFT_56585"/>
<evidence type="ECO:0000256" key="4">
    <source>
        <dbReference type="ARBA" id="ARBA00022692"/>
    </source>
</evidence>
<feature type="transmembrane region" description="Helical" evidence="7">
    <location>
        <begin position="43"/>
        <end position="62"/>
    </location>
</feature>
<dbReference type="OrthoDB" id="76259at2759"/>
<organism evidence="8 9">
    <name type="scientific">Lottia gigantea</name>
    <name type="common">Giant owl limpet</name>
    <dbReference type="NCBI Taxonomy" id="225164"/>
    <lineage>
        <taxon>Eukaryota</taxon>
        <taxon>Metazoa</taxon>
        <taxon>Spiralia</taxon>
        <taxon>Lophotrochozoa</taxon>
        <taxon>Mollusca</taxon>
        <taxon>Gastropoda</taxon>
        <taxon>Patellogastropoda</taxon>
        <taxon>Lottioidea</taxon>
        <taxon>Lottiidae</taxon>
        <taxon>Lottia</taxon>
    </lineage>
</organism>
<evidence type="ECO:0000256" key="5">
    <source>
        <dbReference type="ARBA" id="ARBA00022989"/>
    </source>
</evidence>
<evidence type="ECO:0000313" key="9">
    <source>
        <dbReference type="Proteomes" id="UP000030746"/>
    </source>
</evidence>
<dbReference type="EMBL" id="KB203660">
    <property type="protein sequence ID" value="ESO83503.1"/>
    <property type="molecule type" value="Genomic_DNA"/>
</dbReference>
<feature type="non-terminal residue" evidence="8">
    <location>
        <position position="193"/>
    </location>
</feature>
<dbReference type="CTD" id="20251356"/>
<dbReference type="RefSeq" id="XP_009065741.1">
    <property type="nucleotide sequence ID" value="XM_009067493.1"/>
</dbReference>
<dbReference type="PANTHER" id="PTHR10010:SF46">
    <property type="entry name" value="SODIUM-DEPENDENT PHOSPHATE TRANSPORT PROTEIN 2B"/>
    <property type="match status" value="1"/>
</dbReference>
<dbReference type="HOGENOM" id="CLU_103187_0_0_1"/>
<dbReference type="GO" id="GO:0016324">
    <property type="term" value="C:apical plasma membrane"/>
    <property type="evidence" value="ECO:0007669"/>
    <property type="project" value="UniProtKB-SubCell"/>
</dbReference>
<keyword evidence="5 7" id="KW-1133">Transmembrane helix</keyword>
<feature type="transmembrane region" description="Helical" evidence="7">
    <location>
        <begin position="116"/>
        <end position="137"/>
    </location>
</feature>